<evidence type="ECO:0000256" key="5">
    <source>
        <dbReference type="ARBA" id="ARBA00022853"/>
    </source>
</evidence>
<dbReference type="GO" id="GO:0005634">
    <property type="term" value="C:nucleus"/>
    <property type="evidence" value="ECO:0007669"/>
    <property type="project" value="UniProtKB-SubCell"/>
</dbReference>
<evidence type="ECO:0000256" key="10">
    <source>
        <dbReference type="ARBA" id="ARBA00023242"/>
    </source>
</evidence>
<evidence type="ECO:0000256" key="8">
    <source>
        <dbReference type="ARBA" id="ARBA00023159"/>
    </source>
</evidence>
<evidence type="ECO:0000256" key="13">
    <source>
        <dbReference type="SAM" id="MobiDB-lite"/>
    </source>
</evidence>
<evidence type="ECO:0000256" key="3">
    <source>
        <dbReference type="ARBA" id="ARBA00013184"/>
    </source>
</evidence>
<evidence type="ECO:0000256" key="7">
    <source>
        <dbReference type="ARBA" id="ARBA00023117"/>
    </source>
</evidence>
<dbReference type="GO" id="GO:0045944">
    <property type="term" value="P:positive regulation of transcription by RNA polymerase II"/>
    <property type="evidence" value="ECO:0007669"/>
    <property type="project" value="TreeGrafter"/>
</dbReference>
<dbReference type="InterPro" id="IPR001487">
    <property type="entry name" value="Bromodomain"/>
</dbReference>
<dbReference type="EMBL" id="HACM01010099">
    <property type="protein sequence ID" value="CRZ10541.1"/>
    <property type="molecule type" value="Transcribed_RNA"/>
</dbReference>
<comment type="subcellular location">
    <subcellularLocation>
        <location evidence="1">Nucleus</location>
    </subcellularLocation>
</comment>
<evidence type="ECO:0000256" key="9">
    <source>
        <dbReference type="ARBA" id="ARBA00023163"/>
    </source>
</evidence>
<dbReference type="InterPro" id="IPR036427">
    <property type="entry name" value="Bromodomain-like_sf"/>
</dbReference>
<dbReference type="AlphaFoldDB" id="A0A0H5R9S3"/>
<evidence type="ECO:0000256" key="4">
    <source>
        <dbReference type="ARBA" id="ARBA00022679"/>
    </source>
</evidence>
<evidence type="ECO:0000259" key="15">
    <source>
        <dbReference type="PROSITE" id="PS51186"/>
    </source>
</evidence>
<dbReference type="Gene3D" id="3.40.630.30">
    <property type="match status" value="1"/>
</dbReference>
<keyword evidence="8" id="KW-0010">Activator</keyword>
<evidence type="ECO:0000313" key="16">
    <source>
        <dbReference type="EMBL" id="CRZ10541.1"/>
    </source>
</evidence>
<dbReference type="GO" id="GO:0000123">
    <property type="term" value="C:histone acetyltransferase complex"/>
    <property type="evidence" value="ECO:0007669"/>
    <property type="project" value="TreeGrafter"/>
</dbReference>
<dbReference type="GO" id="GO:0010484">
    <property type="term" value="F:histone H3 acetyltransferase activity"/>
    <property type="evidence" value="ECO:0007669"/>
    <property type="project" value="TreeGrafter"/>
</dbReference>
<keyword evidence="4" id="KW-0808">Transferase</keyword>
<keyword evidence="7 12" id="KW-0103">Bromodomain</keyword>
<dbReference type="PANTHER" id="PTHR45750">
    <property type="entry name" value="GH11602P"/>
    <property type="match status" value="1"/>
</dbReference>
<evidence type="ECO:0000256" key="2">
    <source>
        <dbReference type="ARBA" id="ARBA00008607"/>
    </source>
</evidence>
<feature type="domain" description="N-acetyltransferase" evidence="15">
    <location>
        <begin position="207"/>
        <end position="363"/>
    </location>
</feature>
<dbReference type="PROSITE" id="PS00633">
    <property type="entry name" value="BROMODOMAIN_1"/>
    <property type="match status" value="1"/>
</dbReference>
<accession>A0A0H5R9S3</accession>
<evidence type="ECO:0000259" key="14">
    <source>
        <dbReference type="PROSITE" id="PS50014"/>
    </source>
</evidence>
<keyword evidence="9" id="KW-0804">Transcription</keyword>
<feature type="region of interest" description="Disordered" evidence="13">
    <location>
        <begin position="418"/>
        <end position="442"/>
    </location>
</feature>
<dbReference type="Gene3D" id="1.20.920.10">
    <property type="entry name" value="Bromodomain-like"/>
    <property type="match status" value="1"/>
</dbReference>
<organism evidence="16">
    <name type="scientific">Spongospora subterranea</name>
    <dbReference type="NCBI Taxonomy" id="70186"/>
    <lineage>
        <taxon>Eukaryota</taxon>
        <taxon>Sar</taxon>
        <taxon>Rhizaria</taxon>
        <taxon>Endomyxa</taxon>
        <taxon>Phytomyxea</taxon>
        <taxon>Plasmodiophorida</taxon>
        <taxon>Plasmodiophoridae</taxon>
        <taxon>Spongospora</taxon>
    </lineage>
</organism>
<keyword evidence="10" id="KW-0539">Nucleus</keyword>
<reference evidence="16" key="1">
    <citation type="submission" date="2015-04" db="EMBL/GenBank/DDBJ databases">
        <title>The genome sequence of the plant pathogenic Rhizarian Plasmodiophora brassicae reveals insights in its biotrophic life cycle and the origin of chitin synthesis.</title>
        <authorList>
            <person name="Schwelm A."/>
            <person name="Fogelqvist J."/>
            <person name="Knaust A."/>
            <person name="Julke S."/>
            <person name="Lilja T."/>
            <person name="Dhandapani V."/>
            <person name="Bonilla-Rosso G."/>
            <person name="Karlsson M."/>
            <person name="Shevchenko A."/>
            <person name="Choi S.R."/>
            <person name="Kim H.G."/>
            <person name="Park J.Y."/>
            <person name="Lim Y.P."/>
            <person name="Ludwig-Muller J."/>
            <person name="Dixelius C."/>
        </authorList>
    </citation>
    <scope>NUCLEOTIDE SEQUENCE</scope>
    <source>
        <tissue evidence="16">Potato root galls</tissue>
    </source>
</reference>
<dbReference type="SUPFAM" id="SSF55729">
    <property type="entry name" value="Acyl-CoA N-acyltransferases (Nat)"/>
    <property type="match status" value="1"/>
</dbReference>
<keyword evidence="5" id="KW-0156">Chromatin regulator</keyword>
<protein>
    <recommendedName>
        <fullName evidence="3">histone acetyltransferase</fullName>
        <ecNumber evidence="3">2.3.1.48</ecNumber>
    </recommendedName>
</protein>
<comment type="similarity">
    <text evidence="2">Belongs to the acetyltransferase family. GCN5 subfamily.</text>
</comment>
<evidence type="ECO:0000256" key="1">
    <source>
        <dbReference type="ARBA" id="ARBA00004123"/>
    </source>
</evidence>
<feature type="compositionally biased region" description="Low complexity" evidence="13">
    <location>
        <begin position="431"/>
        <end position="442"/>
    </location>
</feature>
<dbReference type="EC" id="2.3.1.48" evidence="3"/>
<dbReference type="InterPro" id="IPR037800">
    <property type="entry name" value="GCN5"/>
</dbReference>
<dbReference type="PROSITE" id="PS50014">
    <property type="entry name" value="BROMODOMAIN_2"/>
    <property type="match status" value="1"/>
</dbReference>
<dbReference type="InterPro" id="IPR000182">
    <property type="entry name" value="GNAT_dom"/>
</dbReference>
<dbReference type="SUPFAM" id="SSF47370">
    <property type="entry name" value="Bromodomain"/>
    <property type="match status" value="1"/>
</dbReference>
<feature type="domain" description="Bromo" evidence="14">
    <location>
        <begin position="460"/>
        <end position="530"/>
    </location>
</feature>
<name>A0A0H5R9S3_9EUKA</name>
<dbReference type="PANTHER" id="PTHR45750:SF3">
    <property type="entry name" value="HISTONE ACETYLTRANSFERASE"/>
    <property type="match status" value="1"/>
</dbReference>
<dbReference type="PRINTS" id="PR00503">
    <property type="entry name" value="BROMODOMAIN"/>
</dbReference>
<evidence type="ECO:0000256" key="6">
    <source>
        <dbReference type="ARBA" id="ARBA00023015"/>
    </source>
</evidence>
<evidence type="ECO:0000256" key="11">
    <source>
        <dbReference type="ARBA" id="ARBA00023315"/>
    </source>
</evidence>
<dbReference type="SMART" id="SM00297">
    <property type="entry name" value="BROMO"/>
    <property type="match status" value="1"/>
</dbReference>
<dbReference type="Pfam" id="PF00583">
    <property type="entry name" value="Acetyltransf_1"/>
    <property type="match status" value="1"/>
</dbReference>
<dbReference type="InterPro" id="IPR016181">
    <property type="entry name" value="Acyl_CoA_acyltransferase"/>
</dbReference>
<dbReference type="InterPro" id="IPR018359">
    <property type="entry name" value="Bromodomain_CS"/>
</dbReference>
<evidence type="ECO:0000256" key="12">
    <source>
        <dbReference type="PROSITE-ProRule" id="PRU00035"/>
    </source>
</evidence>
<sequence length="547" mass="61840">IVIGAIPMTSDEVLPGGQVPCETPNTRMILTRFLMMVRGGEPARQLVRRSMHLMDLNISNAFNDCECKKTMNPYPFNEQSLQVYKAWAASTRVTPFSTLGGRYCLLFFLTHLKRALMFDDKLPDDQAVWAPFVILQLENELNDDGSELFLPFVEDSTISHDLLAETENSSSPPDYSSLEGELNAFGKRHRDLSQDPAPGPESTPEKLDIVSYTPIWNDGDELSSVRLIALKNIFSQQLPKMPREYIARLVFDRKHRALCLLRDEEVIGGICFRPFHSQGFAEIVFLAITSDEQIKGFGTKLMSALKEYVKPEMIRYFLTYADNYAIGYFRKQGFTKSQTMPKDRWTGFIKAYDGGTLMECEINQRINYRALAPMISMQKKCTEEKIRCLSFSHVVYPGLSAFKSGQKKVAISSIPGVERAGWRPPGRQSSRKSMSSASTATPSPFANELAKMTAIVKRIKSCKDAWPFLLPVDVEQVPDYLDIIKQPMDLQTLSINLNAGMYKTKTAFVDAFLLITANCKTYNSPETIYHRCAVNIENKFLEMSLSL</sequence>
<dbReference type="CDD" id="cd04301">
    <property type="entry name" value="NAT_SF"/>
    <property type="match status" value="1"/>
</dbReference>
<dbReference type="PROSITE" id="PS51186">
    <property type="entry name" value="GNAT"/>
    <property type="match status" value="1"/>
</dbReference>
<keyword evidence="11" id="KW-0012">Acyltransferase</keyword>
<proteinExistence type="inferred from homology"/>
<dbReference type="Pfam" id="PF00439">
    <property type="entry name" value="Bromodomain"/>
    <property type="match status" value="1"/>
</dbReference>
<feature type="non-terminal residue" evidence="16">
    <location>
        <position position="1"/>
    </location>
</feature>
<keyword evidence="6" id="KW-0805">Transcription regulation</keyword>